<organism evidence="1 2">
    <name type="scientific">Hypocrea virens (strain Gv29-8 / FGSC 10586)</name>
    <name type="common">Gliocladium virens</name>
    <name type="synonym">Trichoderma virens</name>
    <dbReference type="NCBI Taxonomy" id="413071"/>
    <lineage>
        <taxon>Eukaryota</taxon>
        <taxon>Fungi</taxon>
        <taxon>Dikarya</taxon>
        <taxon>Ascomycota</taxon>
        <taxon>Pezizomycotina</taxon>
        <taxon>Sordariomycetes</taxon>
        <taxon>Hypocreomycetidae</taxon>
        <taxon>Hypocreales</taxon>
        <taxon>Hypocreaceae</taxon>
        <taxon>Trichoderma</taxon>
    </lineage>
</organism>
<dbReference type="InParanoid" id="G9MMZ6"/>
<protein>
    <recommendedName>
        <fullName evidence="3">Ricin B lectin domain-containing protein</fullName>
    </recommendedName>
</protein>
<proteinExistence type="predicted"/>
<dbReference type="EMBL" id="ABDF02000005">
    <property type="protein sequence ID" value="EHK23289.1"/>
    <property type="molecule type" value="Genomic_DNA"/>
</dbReference>
<dbReference type="eggNOG" id="ENOG502SRGE">
    <property type="taxonomic scope" value="Eukaryota"/>
</dbReference>
<dbReference type="RefSeq" id="XP_013957523.1">
    <property type="nucleotide sequence ID" value="XM_014102048.1"/>
</dbReference>
<name>G9MMZ6_HYPVG</name>
<dbReference type="OMA" id="EHGILFC"/>
<reference evidence="1 2" key="1">
    <citation type="journal article" date="2011" name="Genome Biol.">
        <title>Comparative genome sequence analysis underscores mycoparasitism as the ancestral life style of Trichoderma.</title>
        <authorList>
            <person name="Kubicek C.P."/>
            <person name="Herrera-Estrella A."/>
            <person name="Seidl-Seiboth V."/>
            <person name="Martinez D.A."/>
            <person name="Druzhinina I.S."/>
            <person name="Thon M."/>
            <person name="Zeilinger S."/>
            <person name="Casas-Flores S."/>
            <person name="Horwitz B.A."/>
            <person name="Mukherjee P.K."/>
            <person name="Mukherjee M."/>
            <person name="Kredics L."/>
            <person name="Alcaraz L.D."/>
            <person name="Aerts A."/>
            <person name="Antal Z."/>
            <person name="Atanasova L."/>
            <person name="Cervantes-Badillo M.G."/>
            <person name="Challacombe J."/>
            <person name="Chertkov O."/>
            <person name="McCluskey K."/>
            <person name="Coulpier F."/>
            <person name="Deshpande N."/>
            <person name="von Doehren H."/>
            <person name="Ebbole D.J."/>
            <person name="Esquivel-Naranjo E.U."/>
            <person name="Fekete E."/>
            <person name="Flipphi M."/>
            <person name="Glaser F."/>
            <person name="Gomez-Rodriguez E.Y."/>
            <person name="Gruber S."/>
            <person name="Han C."/>
            <person name="Henrissat B."/>
            <person name="Hermosa R."/>
            <person name="Hernandez-Onate M."/>
            <person name="Karaffa L."/>
            <person name="Kosti I."/>
            <person name="Le Crom S."/>
            <person name="Lindquist E."/>
            <person name="Lucas S."/>
            <person name="Luebeck M."/>
            <person name="Luebeck P.S."/>
            <person name="Margeot A."/>
            <person name="Metz B."/>
            <person name="Misra M."/>
            <person name="Nevalainen H."/>
            <person name="Omann M."/>
            <person name="Packer N."/>
            <person name="Perrone G."/>
            <person name="Uresti-Rivera E.E."/>
            <person name="Salamov A."/>
            <person name="Schmoll M."/>
            <person name="Seiboth B."/>
            <person name="Shapiro H."/>
            <person name="Sukno S."/>
            <person name="Tamayo-Ramos J.A."/>
            <person name="Tisch D."/>
            <person name="Wiest A."/>
            <person name="Wilkinson H.H."/>
            <person name="Zhang M."/>
            <person name="Coutinho P.M."/>
            <person name="Kenerley C.M."/>
            <person name="Monte E."/>
            <person name="Baker S.E."/>
            <person name="Grigoriev I.V."/>
        </authorList>
    </citation>
    <scope>NUCLEOTIDE SEQUENCE [LARGE SCALE GENOMIC DNA]</scope>
    <source>
        <strain evidence="2">Gv29-8 / FGSC 10586</strain>
    </source>
</reference>
<sequence>MDPEKTQDDATSAGSFTIYTPHSGSTTSDQTWEYSYAVPWPGGVYRIINKTSDKAITLANGHLCLQETSDPRDEYSHWLCVEANGYFGFFNQKANKYIGHDGEWGMRAWAERFLDWEYFTPRRHPAGGYQLLSPFYHHTLRELAVANGGKKLIRRDHGITLWEFVKVSEY</sequence>
<accession>G9MMZ6</accession>
<dbReference type="Gene3D" id="2.80.10.50">
    <property type="match status" value="1"/>
</dbReference>
<dbReference type="HOGENOM" id="CLU_076163_0_0_1"/>
<dbReference type="PANTHER" id="PTHR39697">
    <property type="entry name" value="RICIN B LECTIN DOMAIN-CONTAINING PROTEIN-RELATED"/>
    <property type="match status" value="1"/>
</dbReference>
<dbReference type="VEuPathDB" id="FungiDB:TRIVIDRAFT_64258"/>
<dbReference type="InterPro" id="IPR035992">
    <property type="entry name" value="Ricin_B-like_lectins"/>
</dbReference>
<dbReference type="OrthoDB" id="5289641at2759"/>
<dbReference type="PANTHER" id="PTHR39697:SF2">
    <property type="entry name" value="CYANOVIRIN-N DOMAIN-CONTAINING PROTEIN"/>
    <property type="match status" value="1"/>
</dbReference>
<dbReference type="GeneID" id="25796575"/>
<dbReference type="AlphaFoldDB" id="G9MMZ6"/>
<dbReference type="SUPFAM" id="SSF50370">
    <property type="entry name" value="Ricin B-like lectins"/>
    <property type="match status" value="1"/>
</dbReference>
<evidence type="ECO:0000313" key="2">
    <source>
        <dbReference type="Proteomes" id="UP000007115"/>
    </source>
</evidence>
<keyword evidence="2" id="KW-1185">Reference proteome</keyword>
<evidence type="ECO:0008006" key="3">
    <source>
        <dbReference type="Google" id="ProtNLM"/>
    </source>
</evidence>
<evidence type="ECO:0000313" key="1">
    <source>
        <dbReference type="EMBL" id="EHK23289.1"/>
    </source>
</evidence>
<gene>
    <name evidence="1" type="ORF">TRIVIDRAFT_64258</name>
</gene>
<dbReference type="Proteomes" id="UP000007115">
    <property type="component" value="Unassembled WGS sequence"/>
</dbReference>
<comment type="caution">
    <text evidence="1">The sequence shown here is derived from an EMBL/GenBank/DDBJ whole genome shotgun (WGS) entry which is preliminary data.</text>
</comment>